<evidence type="ECO:0008006" key="3">
    <source>
        <dbReference type="Google" id="ProtNLM"/>
    </source>
</evidence>
<proteinExistence type="predicted"/>
<organism evidence="1 2">
    <name type="scientific">Hymenobacter volaticus</name>
    <dbReference type="NCBI Taxonomy" id="2932254"/>
    <lineage>
        <taxon>Bacteria</taxon>
        <taxon>Pseudomonadati</taxon>
        <taxon>Bacteroidota</taxon>
        <taxon>Cytophagia</taxon>
        <taxon>Cytophagales</taxon>
        <taxon>Hymenobacteraceae</taxon>
        <taxon>Hymenobacter</taxon>
    </lineage>
</organism>
<dbReference type="Proteomes" id="UP000830401">
    <property type="component" value="Chromosome"/>
</dbReference>
<evidence type="ECO:0000313" key="1">
    <source>
        <dbReference type="EMBL" id="UOQ66169.1"/>
    </source>
</evidence>
<evidence type="ECO:0000313" key="2">
    <source>
        <dbReference type="Proteomes" id="UP000830401"/>
    </source>
</evidence>
<dbReference type="EMBL" id="CP095061">
    <property type="protein sequence ID" value="UOQ66169.1"/>
    <property type="molecule type" value="Genomic_DNA"/>
</dbReference>
<name>A0ABY4G6C9_9BACT</name>
<reference evidence="1" key="1">
    <citation type="submission" date="2022-04" db="EMBL/GenBank/DDBJ databases">
        <title>Hymenobacter sp. isolated from the air.</title>
        <authorList>
            <person name="Won M."/>
            <person name="Lee C.-M."/>
            <person name="Woen H.-Y."/>
            <person name="Kwon S.-W."/>
        </authorList>
    </citation>
    <scope>NUCLEOTIDE SEQUENCE</scope>
    <source>
        <strain evidence="1">5420S-77</strain>
    </source>
</reference>
<protein>
    <recommendedName>
        <fullName evidence="3">STAS/SEC14 domain-containing protein</fullName>
    </recommendedName>
</protein>
<sequence length="140" mass="15890">MPSAAFPEILLSITHRSDLGILVGRWSYQPEPAQLPDAYSLLTQEALACGCRLWLQDIRSRTLNDPQTTQWLLCDYFPQMAQQLRGRLAVAYLASPMLMELIVNGPGYKQPEAYVTEPYVIAFFGNEGEALAWLELERNR</sequence>
<dbReference type="RefSeq" id="WP_245120147.1">
    <property type="nucleotide sequence ID" value="NZ_CP095061.1"/>
</dbReference>
<accession>A0ABY4G6C9</accession>
<keyword evidence="2" id="KW-1185">Reference proteome</keyword>
<gene>
    <name evidence="1" type="ORF">MUN86_22185</name>
</gene>